<protein>
    <recommendedName>
        <fullName evidence="3">Reverse transcriptase domain-containing protein</fullName>
    </recommendedName>
</protein>
<dbReference type="AlphaFoldDB" id="A0A834KA45"/>
<name>A0A834KA45_VESGE</name>
<dbReference type="Proteomes" id="UP000617340">
    <property type="component" value="Unassembled WGS sequence"/>
</dbReference>
<evidence type="ECO:0000313" key="1">
    <source>
        <dbReference type="EMBL" id="KAF7403269.1"/>
    </source>
</evidence>
<dbReference type="EMBL" id="JACSDZ010000005">
    <property type="protein sequence ID" value="KAF7403269.1"/>
    <property type="molecule type" value="Genomic_DNA"/>
</dbReference>
<reference evidence="1" key="1">
    <citation type="journal article" date="2020" name="G3 (Bethesda)">
        <title>High-Quality Assemblies for Three Invasive Social Wasps from the &lt;i&gt;Vespula&lt;/i&gt; Genus.</title>
        <authorList>
            <person name="Harrop T.W.R."/>
            <person name="Guhlin J."/>
            <person name="McLaughlin G.M."/>
            <person name="Permina E."/>
            <person name="Stockwell P."/>
            <person name="Gilligan J."/>
            <person name="Le Lec M.F."/>
            <person name="Gruber M.A.M."/>
            <person name="Quinn O."/>
            <person name="Lovegrove M."/>
            <person name="Duncan E.J."/>
            <person name="Remnant E.J."/>
            <person name="Van Eeckhoven J."/>
            <person name="Graham B."/>
            <person name="Knapp R.A."/>
            <person name="Langford K.W."/>
            <person name="Kronenberg Z."/>
            <person name="Press M.O."/>
            <person name="Eacker S.M."/>
            <person name="Wilson-Rankin E.E."/>
            <person name="Purcell J."/>
            <person name="Lester P.J."/>
            <person name="Dearden P.K."/>
        </authorList>
    </citation>
    <scope>NUCLEOTIDE SEQUENCE</scope>
    <source>
        <strain evidence="1">Linc-1</strain>
    </source>
</reference>
<keyword evidence="2" id="KW-1185">Reference proteome</keyword>
<evidence type="ECO:0008006" key="3">
    <source>
        <dbReference type="Google" id="ProtNLM"/>
    </source>
</evidence>
<evidence type="ECO:0000313" key="2">
    <source>
        <dbReference type="Proteomes" id="UP000617340"/>
    </source>
</evidence>
<sequence length="183" mass="21352">MDWGSRLVIARSLVIKNITGVRDSRTRRLLVPSIQTIDDFSSDHLPVLMKTNLRILYKQPIVLTTKLTNWDGFRDMSLSYFPVAWKCAKIILIPKPGKSSITLVNYKPISLLPTIFKILEKIIYLRMYDKCQNIPNHQVGFRKYHGTIEQIQKLVNKIAYAFLDKTYNRLSRLRESLQQNTAR</sequence>
<comment type="caution">
    <text evidence="1">The sequence shown here is derived from an EMBL/GenBank/DDBJ whole genome shotgun (WGS) entry which is preliminary data.</text>
</comment>
<dbReference type="PANTHER" id="PTHR19446">
    <property type="entry name" value="REVERSE TRANSCRIPTASES"/>
    <property type="match status" value="1"/>
</dbReference>
<gene>
    <name evidence="1" type="ORF">HZH68_006063</name>
</gene>
<accession>A0A834KA45</accession>
<proteinExistence type="predicted"/>
<organism evidence="1 2">
    <name type="scientific">Vespula germanica</name>
    <name type="common">German yellow jacket</name>
    <name type="synonym">Paravespula germanica</name>
    <dbReference type="NCBI Taxonomy" id="30212"/>
    <lineage>
        <taxon>Eukaryota</taxon>
        <taxon>Metazoa</taxon>
        <taxon>Ecdysozoa</taxon>
        <taxon>Arthropoda</taxon>
        <taxon>Hexapoda</taxon>
        <taxon>Insecta</taxon>
        <taxon>Pterygota</taxon>
        <taxon>Neoptera</taxon>
        <taxon>Endopterygota</taxon>
        <taxon>Hymenoptera</taxon>
        <taxon>Apocrita</taxon>
        <taxon>Aculeata</taxon>
        <taxon>Vespoidea</taxon>
        <taxon>Vespidae</taxon>
        <taxon>Vespinae</taxon>
        <taxon>Vespula</taxon>
    </lineage>
</organism>